<feature type="compositionally biased region" description="Acidic residues" evidence="1">
    <location>
        <begin position="119"/>
        <end position="128"/>
    </location>
</feature>
<gene>
    <name evidence="2" type="ORF">LAFE_0H02256G</name>
</gene>
<feature type="compositionally biased region" description="Polar residues" evidence="1">
    <location>
        <begin position="206"/>
        <end position="274"/>
    </location>
</feature>
<feature type="compositionally biased region" description="Polar residues" evidence="1">
    <location>
        <begin position="305"/>
        <end position="331"/>
    </location>
</feature>
<dbReference type="GO" id="GO:0030036">
    <property type="term" value="P:actin cytoskeleton organization"/>
    <property type="evidence" value="ECO:0007669"/>
    <property type="project" value="TreeGrafter"/>
</dbReference>
<organism evidence="2 3">
    <name type="scientific">Lachancea fermentati</name>
    <name type="common">Zygosaccharomyces fermentati</name>
    <dbReference type="NCBI Taxonomy" id="4955"/>
    <lineage>
        <taxon>Eukaryota</taxon>
        <taxon>Fungi</taxon>
        <taxon>Dikarya</taxon>
        <taxon>Ascomycota</taxon>
        <taxon>Saccharomycotina</taxon>
        <taxon>Saccharomycetes</taxon>
        <taxon>Saccharomycetales</taxon>
        <taxon>Saccharomycetaceae</taxon>
        <taxon>Lachancea</taxon>
    </lineage>
</organism>
<dbReference type="PANTHER" id="PTHR12751:SF18">
    <property type="entry name" value="PHOSPHATASE AND ACTIN REGULATOR 1"/>
    <property type="match status" value="1"/>
</dbReference>
<feature type="compositionally biased region" description="Polar residues" evidence="1">
    <location>
        <begin position="384"/>
        <end position="395"/>
    </location>
</feature>
<feature type="compositionally biased region" description="Polar residues" evidence="1">
    <location>
        <begin position="131"/>
        <end position="142"/>
    </location>
</feature>
<dbReference type="EMBL" id="LT598491">
    <property type="protein sequence ID" value="SCW03934.1"/>
    <property type="molecule type" value="Genomic_DNA"/>
</dbReference>
<keyword evidence="3" id="KW-1185">Reference proteome</keyword>
<feature type="compositionally biased region" description="Polar residues" evidence="1">
    <location>
        <begin position="680"/>
        <end position="695"/>
    </location>
</feature>
<evidence type="ECO:0000256" key="1">
    <source>
        <dbReference type="SAM" id="MobiDB-lite"/>
    </source>
</evidence>
<dbReference type="OMA" id="NYHEDIT"/>
<feature type="compositionally biased region" description="Basic and acidic residues" evidence="1">
    <location>
        <begin position="569"/>
        <end position="587"/>
    </location>
</feature>
<feature type="region of interest" description="Disordered" evidence="1">
    <location>
        <begin position="115"/>
        <end position="409"/>
    </location>
</feature>
<evidence type="ECO:0000313" key="2">
    <source>
        <dbReference type="EMBL" id="SCW03934.1"/>
    </source>
</evidence>
<proteinExistence type="predicted"/>
<dbReference type="AlphaFoldDB" id="A0A1G4MJ72"/>
<dbReference type="STRING" id="4955.A0A1G4MJ72"/>
<feature type="compositionally biased region" description="Basic residues" evidence="1">
    <location>
        <begin position="288"/>
        <end position="304"/>
    </location>
</feature>
<dbReference type="GO" id="GO:0003779">
    <property type="term" value="F:actin binding"/>
    <property type="evidence" value="ECO:0007669"/>
    <property type="project" value="TreeGrafter"/>
</dbReference>
<feature type="region of interest" description="Disordered" evidence="1">
    <location>
        <begin position="654"/>
        <end position="700"/>
    </location>
</feature>
<feature type="compositionally biased region" description="Basic and acidic residues" evidence="1">
    <location>
        <begin position="666"/>
        <end position="678"/>
    </location>
</feature>
<feature type="region of interest" description="Disordered" evidence="1">
    <location>
        <begin position="569"/>
        <end position="589"/>
    </location>
</feature>
<feature type="compositionally biased region" description="Pro residues" evidence="1">
    <location>
        <begin position="184"/>
        <end position="198"/>
    </location>
</feature>
<reference evidence="2 3" key="1">
    <citation type="submission" date="2016-03" db="EMBL/GenBank/DDBJ databases">
        <authorList>
            <person name="Devillers H."/>
        </authorList>
    </citation>
    <scope>NUCLEOTIDE SEQUENCE [LARGE SCALE GENOMIC DNA]</scope>
    <source>
        <strain evidence="2">CBS 6772</strain>
    </source>
</reference>
<name>A0A1G4MJ72_LACFM</name>
<sequence length="844" mass="94331">MDIRPDKESSQNEDFLDAKFYSSSSIDNLAHARNLRNSILLSESSRSLFADRSLHTEEYEEEEAPEIDIDDINKENETQTKALKITASPSLSALSGILNEKSKQAEQRMRSSMIFDTSIQEEDGEEEESSKTSNYKVISSPNLIDINDSHEYTPFQKPAVLATEKEEHEQPDFLSTPEIRTPMVDPPTPEVEPTPTNSPSPNQTQSRFTNTSHEVNSNKGTGASRQSSSHSTNRQQPETSRASLNKNSSASSQNILKKQASDGRSLSGSSTISDTVPGRNITPNKDSAKKKRRSLFSFLKRKPQKSASFVVPSQTTSQILPTSSTFSVAKQTETDDYYEPNRLTKKSYSSGSLFGNFRKNKDTGEETVDQSLVLPKQRKPLSQKLPSDSGPSTKSEIQKRKPTPLDFEQTIQKEVPSTIVPEADSELIKVEQSGENRSRIDSGEALFPKSLSAQEVESIVSLERSRSLKSNKRNSLSSHRRSLTDNISINAHNEGMFVTEASNAVISTPDWSKSPTSSILRNGAFESIDGSPSRAFVVEESDEVGETVTKDSLQDKEVSLNSLEEKMRNTTIESHPHDQTSNEKRENSTFLTDPEDSEFMSDIMEFASIIDFGEGLDLSFDSNPSELKYETLNPSSQKHAYSMHQADPVSKETFDFETSQSKGHHAKLEPEPATKPIDRNFQNNTETSFHSNYDSSFKEDLDDDDDNYDEFEGEDFNQLEDTIPSPSINGFMPASQTGIGRPLSLSFRGLRAPQFNSSTDVTPNGLQSTVLKSSSFDTNKKAVTFSSRIILYDTYNEEEYNRHPDIATCNQLTPQLAQMIKEELNSLKSEMEIHEDSRCYTHFL</sequence>
<evidence type="ECO:0000313" key="3">
    <source>
        <dbReference type="Proteomes" id="UP000190831"/>
    </source>
</evidence>
<dbReference type="OrthoDB" id="5563016at2759"/>
<protein>
    <submittedName>
        <fullName evidence="2">LAFE_0H02256g1_1</fullName>
    </submittedName>
</protein>
<dbReference type="PANTHER" id="PTHR12751">
    <property type="entry name" value="PHOSPHATASE AND ACTIN REGULATOR PHACTR"/>
    <property type="match status" value="1"/>
</dbReference>
<accession>A0A1G4MJ72</accession>
<dbReference type="Proteomes" id="UP000190831">
    <property type="component" value="Chromosome H"/>
</dbReference>